<dbReference type="InterPro" id="IPR004509">
    <property type="entry name" value="Competence_ComEA_HhH"/>
</dbReference>
<keyword evidence="4" id="KW-1185">Reference proteome</keyword>
<dbReference type="NCBIfam" id="TIGR00426">
    <property type="entry name" value="competence protein ComEA helix-hairpin-helix repeat region"/>
    <property type="match status" value="1"/>
</dbReference>
<dbReference type="GO" id="GO:0015627">
    <property type="term" value="C:type II protein secretion system complex"/>
    <property type="evidence" value="ECO:0007669"/>
    <property type="project" value="TreeGrafter"/>
</dbReference>
<dbReference type="Gene3D" id="1.10.150.280">
    <property type="entry name" value="AF1531-like domain"/>
    <property type="match status" value="1"/>
</dbReference>
<evidence type="ECO:0000256" key="1">
    <source>
        <dbReference type="SAM" id="MobiDB-lite"/>
    </source>
</evidence>
<dbReference type="Proteomes" id="UP000535838">
    <property type="component" value="Unassembled WGS sequence"/>
</dbReference>
<dbReference type="SUPFAM" id="SSF47781">
    <property type="entry name" value="RuvA domain 2-like"/>
    <property type="match status" value="1"/>
</dbReference>
<proteinExistence type="predicted"/>
<comment type="caution">
    <text evidence="3">The sequence shown here is derived from an EMBL/GenBank/DDBJ whole genome shotgun (WGS) entry which is preliminary data.</text>
</comment>
<evidence type="ECO:0000259" key="2">
    <source>
        <dbReference type="SMART" id="SM00278"/>
    </source>
</evidence>
<feature type="compositionally biased region" description="Low complexity" evidence="1">
    <location>
        <begin position="67"/>
        <end position="132"/>
    </location>
</feature>
<accession>A0A841SZX6</accession>
<organism evidence="3 4">
    <name type="scientific">Cohnella thailandensis</name>
    <dbReference type="NCBI Taxonomy" id="557557"/>
    <lineage>
        <taxon>Bacteria</taxon>
        <taxon>Bacillati</taxon>
        <taxon>Bacillota</taxon>
        <taxon>Bacilli</taxon>
        <taxon>Bacillales</taxon>
        <taxon>Paenibacillaceae</taxon>
        <taxon>Cohnella</taxon>
    </lineage>
</organism>
<dbReference type="GO" id="GO:0003677">
    <property type="term" value="F:DNA binding"/>
    <property type="evidence" value="ECO:0007669"/>
    <property type="project" value="InterPro"/>
</dbReference>
<reference evidence="3 4" key="1">
    <citation type="submission" date="2020-08" db="EMBL/GenBank/DDBJ databases">
        <title>Cohnella phylogeny.</title>
        <authorList>
            <person name="Dunlap C."/>
        </authorList>
    </citation>
    <scope>NUCLEOTIDE SEQUENCE [LARGE SCALE GENOMIC DNA]</scope>
    <source>
        <strain evidence="3 4">DSM 25241</strain>
    </source>
</reference>
<protein>
    <submittedName>
        <fullName evidence="3">Helix-hairpin-helix domain-containing protein</fullName>
    </submittedName>
</protein>
<dbReference type="EMBL" id="JACJVQ010000017">
    <property type="protein sequence ID" value="MBB6636176.1"/>
    <property type="molecule type" value="Genomic_DNA"/>
</dbReference>
<name>A0A841SZX6_9BACL</name>
<feature type="domain" description="Helix-hairpin-helix DNA-binding motif class 1" evidence="2">
    <location>
        <begin position="180"/>
        <end position="199"/>
    </location>
</feature>
<dbReference type="InterPro" id="IPR051675">
    <property type="entry name" value="Endo/Exo/Phosphatase_dom_1"/>
</dbReference>
<dbReference type="SMART" id="SM00278">
    <property type="entry name" value="HhH1"/>
    <property type="match status" value="2"/>
</dbReference>
<feature type="region of interest" description="Disordered" evidence="1">
    <location>
        <begin position="54"/>
        <end position="139"/>
    </location>
</feature>
<dbReference type="PANTHER" id="PTHR21180">
    <property type="entry name" value="ENDONUCLEASE/EXONUCLEASE/PHOSPHATASE FAMILY DOMAIN-CONTAINING PROTEIN 1"/>
    <property type="match status" value="1"/>
</dbReference>
<evidence type="ECO:0000313" key="4">
    <source>
        <dbReference type="Proteomes" id="UP000535838"/>
    </source>
</evidence>
<dbReference type="Pfam" id="PF12836">
    <property type="entry name" value="HHH_3"/>
    <property type="match status" value="1"/>
</dbReference>
<gene>
    <name evidence="3" type="ORF">H7B67_18800</name>
</gene>
<dbReference type="InterPro" id="IPR010994">
    <property type="entry name" value="RuvA_2-like"/>
</dbReference>
<dbReference type="PANTHER" id="PTHR21180:SF32">
    <property type="entry name" value="ENDONUCLEASE_EXONUCLEASE_PHOSPHATASE FAMILY DOMAIN-CONTAINING PROTEIN 1"/>
    <property type="match status" value="1"/>
</dbReference>
<dbReference type="InterPro" id="IPR003583">
    <property type="entry name" value="Hlx-hairpin-Hlx_DNA-bd_motif"/>
</dbReference>
<evidence type="ECO:0000313" key="3">
    <source>
        <dbReference type="EMBL" id="MBB6636176.1"/>
    </source>
</evidence>
<dbReference type="GO" id="GO:0006281">
    <property type="term" value="P:DNA repair"/>
    <property type="evidence" value="ECO:0007669"/>
    <property type="project" value="InterPro"/>
</dbReference>
<dbReference type="GO" id="GO:0015628">
    <property type="term" value="P:protein secretion by the type II secretion system"/>
    <property type="evidence" value="ECO:0007669"/>
    <property type="project" value="TreeGrafter"/>
</dbReference>
<sequence length="202" mass="20125">MNSKSSRSIPDKRGLAAGATALAGLALLGWAFLQPPKEAGVPGWTPVNEQVAEALLPFSETEPAPSPAAQPSAVELQAAAGTAPASSGASEPSPASSGTSEPSPASSGTSESSPASSGASESSPLPSAPESAVTESVPDGRLNLNAATAEQLDELKGIGPSKAQAIVAYREEHGAFKSVEELLQVNGIGAKVFAAIRDSLKV</sequence>
<dbReference type="RefSeq" id="WP_185121401.1">
    <property type="nucleotide sequence ID" value="NZ_JACJVQ010000017.1"/>
</dbReference>
<dbReference type="AlphaFoldDB" id="A0A841SZX6"/>
<feature type="domain" description="Helix-hairpin-helix DNA-binding motif class 1" evidence="2">
    <location>
        <begin position="150"/>
        <end position="169"/>
    </location>
</feature>